<feature type="compositionally biased region" description="Basic and acidic residues" evidence="1">
    <location>
        <begin position="852"/>
        <end position="863"/>
    </location>
</feature>
<feature type="region of interest" description="Disordered" evidence="1">
    <location>
        <begin position="1"/>
        <end position="222"/>
    </location>
</feature>
<evidence type="ECO:0000313" key="2">
    <source>
        <dbReference type="EMBL" id="KAK4452342.1"/>
    </source>
</evidence>
<feature type="compositionally biased region" description="Low complexity" evidence="1">
    <location>
        <begin position="40"/>
        <end position="53"/>
    </location>
</feature>
<feature type="compositionally biased region" description="Pro residues" evidence="1">
    <location>
        <begin position="115"/>
        <end position="129"/>
    </location>
</feature>
<comment type="caution">
    <text evidence="2">The sequence shown here is derived from an EMBL/GenBank/DDBJ whole genome shotgun (WGS) entry which is preliminary data.</text>
</comment>
<reference evidence="2" key="1">
    <citation type="journal article" date="2023" name="Mol. Phylogenet. Evol.">
        <title>Genome-scale phylogeny and comparative genomics of the fungal order Sordariales.</title>
        <authorList>
            <person name="Hensen N."/>
            <person name="Bonometti L."/>
            <person name="Westerberg I."/>
            <person name="Brannstrom I.O."/>
            <person name="Guillou S."/>
            <person name="Cros-Aarteil S."/>
            <person name="Calhoun S."/>
            <person name="Haridas S."/>
            <person name="Kuo A."/>
            <person name="Mondo S."/>
            <person name="Pangilinan J."/>
            <person name="Riley R."/>
            <person name="LaButti K."/>
            <person name="Andreopoulos B."/>
            <person name="Lipzen A."/>
            <person name="Chen C."/>
            <person name="Yan M."/>
            <person name="Daum C."/>
            <person name="Ng V."/>
            <person name="Clum A."/>
            <person name="Steindorff A."/>
            <person name="Ohm R.A."/>
            <person name="Martin F."/>
            <person name="Silar P."/>
            <person name="Natvig D.O."/>
            <person name="Lalanne C."/>
            <person name="Gautier V."/>
            <person name="Ament-Velasquez S.L."/>
            <person name="Kruys A."/>
            <person name="Hutchinson M.I."/>
            <person name="Powell A.J."/>
            <person name="Barry K."/>
            <person name="Miller A.N."/>
            <person name="Grigoriev I.V."/>
            <person name="Debuchy R."/>
            <person name="Gladieux P."/>
            <person name="Hiltunen Thoren M."/>
            <person name="Johannesson H."/>
        </authorList>
    </citation>
    <scope>NUCLEOTIDE SEQUENCE</scope>
    <source>
        <strain evidence="2">PSN243</strain>
    </source>
</reference>
<reference evidence="2" key="2">
    <citation type="submission" date="2023-05" db="EMBL/GenBank/DDBJ databases">
        <authorList>
            <consortium name="Lawrence Berkeley National Laboratory"/>
            <person name="Steindorff A."/>
            <person name="Hensen N."/>
            <person name="Bonometti L."/>
            <person name="Westerberg I."/>
            <person name="Brannstrom I.O."/>
            <person name="Guillou S."/>
            <person name="Cros-Aarteil S."/>
            <person name="Calhoun S."/>
            <person name="Haridas S."/>
            <person name="Kuo A."/>
            <person name="Mondo S."/>
            <person name="Pangilinan J."/>
            <person name="Riley R."/>
            <person name="Labutti K."/>
            <person name="Andreopoulos B."/>
            <person name="Lipzen A."/>
            <person name="Chen C."/>
            <person name="Yanf M."/>
            <person name="Daum C."/>
            <person name="Ng V."/>
            <person name="Clum A."/>
            <person name="Ohm R."/>
            <person name="Martin F."/>
            <person name="Silar P."/>
            <person name="Natvig D."/>
            <person name="Lalanne C."/>
            <person name="Gautier V."/>
            <person name="Ament-Velasquez S.L."/>
            <person name="Kruys A."/>
            <person name="Hutchinson M.I."/>
            <person name="Powell A.J."/>
            <person name="Barry K."/>
            <person name="Miller A.N."/>
            <person name="Grigoriev I.V."/>
            <person name="Debuchy R."/>
            <person name="Gladieux P."/>
            <person name="Thoren M.H."/>
            <person name="Johannesson H."/>
        </authorList>
    </citation>
    <scope>NUCLEOTIDE SEQUENCE</scope>
    <source>
        <strain evidence="2">PSN243</strain>
    </source>
</reference>
<feature type="compositionally biased region" description="Basic and acidic residues" evidence="1">
    <location>
        <begin position="457"/>
        <end position="471"/>
    </location>
</feature>
<proteinExistence type="predicted"/>
<feature type="region of interest" description="Disordered" evidence="1">
    <location>
        <begin position="628"/>
        <end position="655"/>
    </location>
</feature>
<feature type="compositionally biased region" description="Acidic residues" evidence="1">
    <location>
        <begin position="892"/>
        <end position="905"/>
    </location>
</feature>
<feature type="compositionally biased region" description="Polar residues" evidence="1">
    <location>
        <begin position="427"/>
        <end position="438"/>
    </location>
</feature>
<keyword evidence="3" id="KW-1185">Reference proteome</keyword>
<feature type="compositionally biased region" description="Polar residues" evidence="1">
    <location>
        <begin position="88"/>
        <end position="105"/>
    </location>
</feature>
<dbReference type="EMBL" id="MU865924">
    <property type="protein sequence ID" value="KAK4452342.1"/>
    <property type="molecule type" value="Genomic_DNA"/>
</dbReference>
<feature type="compositionally biased region" description="Low complexity" evidence="1">
    <location>
        <begin position="78"/>
        <end position="87"/>
    </location>
</feature>
<evidence type="ECO:0000313" key="3">
    <source>
        <dbReference type="Proteomes" id="UP001321760"/>
    </source>
</evidence>
<gene>
    <name evidence="2" type="ORF">QBC34DRAFT_446973</name>
</gene>
<feature type="compositionally biased region" description="Basic and acidic residues" evidence="1">
    <location>
        <begin position="405"/>
        <end position="424"/>
    </location>
</feature>
<feature type="region of interest" description="Disordered" evidence="1">
    <location>
        <begin position="1030"/>
        <end position="1050"/>
    </location>
</feature>
<protein>
    <submittedName>
        <fullName evidence="2">Uncharacterized protein</fullName>
    </submittedName>
</protein>
<feature type="region of interest" description="Disordered" evidence="1">
    <location>
        <begin position="800"/>
        <end position="915"/>
    </location>
</feature>
<feature type="compositionally biased region" description="Basic and acidic residues" evidence="1">
    <location>
        <begin position="513"/>
        <end position="527"/>
    </location>
</feature>
<name>A0AAV9GVQ0_9PEZI</name>
<feature type="compositionally biased region" description="Basic and acidic residues" evidence="1">
    <location>
        <begin position="1"/>
        <end position="14"/>
    </location>
</feature>
<dbReference type="AlphaFoldDB" id="A0AAV9GVQ0"/>
<feature type="compositionally biased region" description="Basic and acidic residues" evidence="1">
    <location>
        <begin position="632"/>
        <end position="655"/>
    </location>
</feature>
<feature type="region of interest" description="Disordered" evidence="1">
    <location>
        <begin position="748"/>
        <end position="777"/>
    </location>
</feature>
<feature type="compositionally biased region" description="Polar residues" evidence="1">
    <location>
        <begin position="535"/>
        <end position="555"/>
    </location>
</feature>
<feature type="region of interest" description="Disordered" evidence="1">
    <location>
        <begin position="357"/>
        <end position="555"/>
    </location>
</feature>
<feature type="compositionally biased region" description="Polar residues" evidence="1">
    <location>
        <begin position="184"/>
        <end position="198"/>
    </location>
</feature>
<feature type="compositionally biased region" description="Basic residues" evidence="1">
    <location>
        <begin position="357"/>
        <end position="367"/>
    </location>
</feature>
<feature type="compositionally biased region" description="Low complexity" evidence="1">
    <location>
        <begin position="377"/>
        <end position="388"/>
    </location>
</feature>
<accession>A0AAV9GVQ0</accession>
<feature type="compositionally biased region" description="Pro residues" evidence="1">
    <location>
        <begin position="766"/>
        <end position="775"/>
    </location>
</feature>
<sequence>MDRHKVLPRPKREAYPGAGIRDLQRSTPRIYGLEVDTLVSRSSSLQDSSPSLRRQSRRVTSGPEPPPTPPAHSRKSSSSRSVNNTSSPTYVASPLQSSENVQSRDPTTPTNQQTPPTPNLTPERTPPGPVTRHAKPRPLVSDRIPSKLTVDSRTESFRTAPENPLSSEDEDDGRSTLRALPPSAKTSQSTVRQINGDKQSAPRAVGLGLGLESSPGGEITPRTAKEFNVFDGEWANGGASGSEVEQEWDDNLERNVTVKKRRPVAPVNGHKEEVIEELQVTPTNATKALRSMSLQESPIVYPSRRVVSDRFPIIQTAPSHSESSISSDFKRSSIMSTKSTASTIVEAILVENAPQRRKTLRHVRKQMGLRDSRSDLSPTSSAATSISTHVDKPPQTRPSNPKIAEMQRDGRREPRREVQRETPRESVMSNGTVNTISSHKARREVRRNGGIPVVIVPERKSSVKSNSREPSLRSTSSRRSKRSQSLTSAQVSQVSRSRDPATLSEKPARRSRAMSESDGSRPGDQRTMDFPPTIPTRSSSLSAPTSRNASRTGSLTAESLRAHNAFQAQQGLQGVNLVLEKLDMKRPKPEQGDTAVKKDEATRSIPITQPSVQADMLRPEILIRRATSLGSRKSEEARHSTTYPESHDTHDDEHRLHVDRYGDPFFGKRLSVQNTPFSQASVDTTGTSHAEVSEALAVNIYPHQNKSVLVVDHSNKPSESSSLEQHRFLESWTPRVRTSDAEEKIPVTPPQAMSMDNVDSPLRNPRAPPEPPSMPPAINFIPATPSGLTPSVEKQKQLGNFYDLEEKPKRRPSLLQRTLSRGRSHRDSEYGPSPARPVGLLKRTFSLSRNSRKSDWDDGDRPGLRRHSFTDDAPADENRLHPHWRPAYADDSMSESEDDWAEEETSGGRTYRFPRIDNRPWQPRRSLSARMKRTFAILPVRDDYEYEARDADRRTIRRTPSGNLRVMKFRKSLESMPRLPINDGRPYTAPGDGALRARQFRFWRSPKSSADSFRRSGLLPALERINIPRRMSERRRERRTQELRRMISSPREVRDGVGDVIRRNSYREAFEQQPRHV</sequence>
<dbReference type="Proteomes" id="UP001321760">
    <property type="component" value="Unassembled WGS sequence"/>
</dbReference>
<evidence type="ECO:0000256" key="1">
    <source>
        <dbReference type="SAM" id="MobiDB-lite"/>
    </source>
</evidence>
<organism evidence="2 3">
    <name type="scientific">Podospora aff. communis PSN243</name>
    <dbReference type="NCBI Taxonomy" id="3040156"/>
    <lineage>
        <taxon>Eukaryota</taxon>
        <taxon>Fungi</taxon>
        <taxon>Dikarya</taxon>
        <taxon>Ascomycota</taxon>
        <taxon>Pezizomycotina</taxon>
        <taxon>Sordariomycetes</taxon>
        <taxon>Sordariomycetidae</taxon>
        <taxon>Sordariales</taxon>
        <taxon>Podosporaceae</taxon>
        <taxon>Podospora</taxon>
    </lineage>
</organism>